<gene>
    <name evidence="1" type="ORF">BS50DRAFT_584073</name>
</gene>
<dbReference type="OrthoDB" id="3800967at2759"/>
<evidence type="ECO:0000313" key="2">
    <source>
        <dbReference type="Proteomes" id="UP000240883"/>
    </source>
</evidence>
<dbReference type="Proteomes" id="UP000240883">
    <property type="component" value="Unassembled WGS sequence"/>
</dbReference>
<protein>
    <submittedName>
        <fullName evidence="1">Uncharacterized protein</fullName>
    </submittedName>
</protein>
<keyword evidence="2" id="KW-1185">Reference proteome</keyword>
<dbReference type="EMBL" id="KZ678130">
    <property type="protein sequence ID" value="PSN72550.1"/>
    <property type="molecule type" value="Genomic_DNA"/>
</dbReference>
<dbReference type="AlphaFoldDB" id="A0A2T2P4D5"/>
<sequence length="329" mass="37950">MVTVRLLPDNRSDSNNTQDLFNGDEIMVSETQSKTSIIWRVQSSVEKFLDHRRRNWEDFVVDGDPIFENTPHGKKAPTNDMFDKMFSLSLETREMIYAEIFENIPSTLTVRYDLSKDTSLRHRPPIPGLPALCFVNHQLFEETVAVLFRNKEIIIGSVPDMFSLSWLLNLVRGRRAYRGISKLHLESAINMDAPDASHMFALNFDPAKDPYVRAGYQFVECCTALQHLSLDIPFTELIRCCWSSAGIVPKLREQVRQEWVRVARTIAGLTRLQTLRVVCCGHRRYLTPVVPPHELFKHLVEVFQDLTVKKPIMLEVMYELNAPKKPYLG</sequence>
<name>A0A2T2P4D5_CORCC</name>
<proteinExistence type="predicted"/>
<reference evidence="1 2" key="1">
    <citation type="journal article" date="2018" name="Front. Microbiol.">
        <title>Genome-Wide Analysis of Corynespora cassiicola Leaf Fall Disease Putative Effectors.</title>
        <authorList>
            <person name="Lopez D."/>
            <person name="Ribeiro S."/>
            <person name="Label P."/>
            <person name="Fumanal B."/>
            <person name="Venisse J.S."/>
            <person name="Kohler A."/>
            <person name="de Oliveira R.R."/>
            <person name="Labutti K."/>
            <person name="Lipzen A."/>
            <person name="Lail K."/>
            <person name="Bauer D."/>
            <person name="Ohm R.A."/>
            <person name="Barry K.W."/>
            <person name="Spatafora J."/>
            <person name="Grigoriev I.V."/>
            <person name="Martin F.M."/>
            <person name="Pujade-Renaud V."/>
        </authorList>
    </citation>
    <scope>NUCLEOTIDE SEQUENCE [LARGE SCALE GENOMIC DNA]</scope>
    <source>
        <strain evidence="1 2">Philippines</strain>
    </source>
</reference>
<accession>A0A2T2P4D5</accession>
<organism evidence="1 2">
    <name type="scientific">Corynespora cassiicola Philippines</name>
    <dbReference type="NCBI Taxonomy" id="1448308"/>
    <lineage>
        <taxon>Eukaryota</taxon>
        <taxon>Fungi</taxon>
        <taxon>Dikarya</taxon>
        <taxon>Ascomycota</taxon>
        <taxon>Pezizomycotina</taxon>
        <taxon>Dothideomycetes</taxon>
        <taxon>Pleosporomycetidae</taxon>
        <taxon>Pleosporales</taxon>
        <taxon>Corynesporascaceae</taxon>
        <taxon>Corynespora</taxon>
    </lineage>
</organism>
<evidence type="ECO:0000313" key="1">
    <source>
        <dbReference type="EMBL" id="PSN72550.1"/>
    </source>
</evidence>